<dbReference type="Proteomes" id="UP000008311">
    <property type="component" value="Unassembled WGS sequence"/>
</dbReference>
<dbReference type="EMBL" id="EQ974006">
    <property type="protein sequence ID" value="EEF35747.1"/>
    <property type="molecule type" value="Genomic_DNA"/>
</dbReference>
<reference evidence="2" key="1">
    <citation type="journal article" date="2010" name="Nat. Biotechnol.">
        <title>Draft genome sequence of the oilseed species Ricinus communis.</title>
        <authorList>
            <person name="Chan A.P."/>
            <person name="Crabtree J."/>
            <person name="Zhao Q."/>
            <person name="Lorenzi H."/>
            <person name="Orvis J."/>
            <person name="Puiu D."/>
            <person name="Melake-Berhan A."/>
            <person name="Jones K.M."/>
            <person name="Redman J."/>
            <person name="Chen G."/>
            <person name="Cahoon E.B."/>
            <person name="Gedil M."/>
            <person name="Stanke M."/>
            <person name="Haas B.J."/>
            <person name="Wortman J.R."/>
            <person name="Fraser-Liggett C.M."/>
            <person name="Ravel J."/>
            <person name="Rabinowicz P.D."/>
        </authorList>
    </citation>
    <scope>NUCLEOTIDE SEQUENCE [LARGE SCALE GENOMIC DNA]</scope>
    <source>
        <strain evidence="2">cv. Hale</strain>
    </source>
</reference>
<protein>
    <submittedName>
        <fullName evidence="1">Uncharacterized protein</fullName>
    </submittedName>
</protein>
<name>B9SKW6_RICCO</name>
<organism evidence="1 2">
    <name type="scientific">Ricinus communis</name>
    <name type="common">Castor bean</name>
    <dbReference type="NCBI Taxonomy" id="3988"/>
    <lineage>
        <taxon>Eukaryota</taxon>
        <taxon>Viridiplantae</taxon>
        <taxon>Streptophyta</taxon>
        <taxon>Embryophyta</taxon>
        <taxon>Tracheophyta</taxon>
        <taxon>Spermatophyta</taxon>
        <taxon>Magnoliopsida</taxon>
        <taxon>eudicotyledons</taxon>
        <taxon>Gunneridae</taxon>
        <taxon>Pentapetalae</taxon>
        <taxon>rosids</taxon>
        <taxon>fabids</taxon>
        <taxon>Malpighiales</taxon>
        <taxon>Euphorbiaceae</taxon>
        <taxon>Acalyphoideae</taxon>
        <taxon>Acalypheae</taxon>
        <taxon>Ricinus</taxon>
    </lineage>
</organism>
<evidence type="ECO:0000313" key="1">
    <source>
        <dbReference type="EMBL" id="EEF35747.1"/>
    </source>
</evidence>
<keyword evidence="2" id="KW-1185">Reference proteome</keyword>
<evidence type="ECO:0000313" key="2">
    <source>
        <dbReference type="Proteomes" id="UP000008311"/>
    </source>
</evidence>
<sequence length="67" mass="8176">MLCNGIITNWKLQGHYKVIDLDNGFFLAKLTLKEDLEHVRLLRMLRQYYHEQIFRDGWQHGWEDNQS</sequence>
<accession>B9SKW6</accession>
<dbReference type="InParanoid" id="B9SKW6"/>
<dbReference type="AlphaFoldDB" id="B9SKW6"/>
<gene>
    <name evidence="1" type="ORF">RCOM_1462900</name>
</gene>
<proteinExistence type="predicted"/>